<evidence type="ECO:0000256" key="1">
    <source>
        <dbReference type="SAM" id="SignalP"/>
    </source>
</evidence>
<dbReference type="OrthoDB" id="3508922at2759"/>
<sequence length="159" mass="16657">MQFLTLLTCAVPALASAIPQADTATLNPVTGLPADYTWAVENWHAGCSRGGCNYNFNITGAYEGLRPGFKAYCNGEDTGYYAPCEILDGTSTSGIPFVAASLRPNSGNGIATMSASLSFTDADSGVTYNISGWADSKYNAFVAPLQNFTVTPSQVTSVL</sequence>
<gene>
    <name evidence="2" type="ORF">Slin15195_G122520</name>
</gene>
<organism evidence="2 3">
    <name type="scientific">Septoria linicola</name>
    <dbReference type="NCBI Taxonomy" id="215465"/>
    <lineage>
        <taxon>Eukaryota</taxon>
        <taxon>Fungi</taxon>
        <taxon>Dikarya</taxon>
        <taxon>Ascomycota</taxon>
        <taxon>Pezizomycotina</taxon>
        <taxon>Dothideomycetes</taxon>
        <taxon>Dothideomycetidae</taxon>
        <taxon>Mycosphaerellales</taxon>
        <taxon>Mycosphaerellaceae</taxon>
        <taxon>Septoria</taxon>
    </lineage>
</organism>
<proteinExistence type="predicted"/>
<feature type="signal peptide" evidence="1">
    <location>
        <begin position="1"/>
        <end position="15"/>
    </location>
</feature>
<accession>A0A9Q9B7Q0</accession>
<dbReference type="Proteomes" id="UP001056384">
    <property type="component" value="Chromosome 12"/>
</dbReference>
<evidence type="ECO:0000313" key="2">
    <source>
        <dbReference type="EMBL" id="USW58933.1"/>
    </source>
</evidence>
<protein>
    <submittedName>
        <fullName evidence="2">Uncharacterized protein</fullName>
    </submittedName>
</protein>
<dbReference type="EMBL" id="CP099429">
    <property type="protein sequence ID" value="USW58933.1"/>
    <property type="molecule type" value="Genomic_DNA"/>
</dbReference>
<keyword evidence="3" id="KW-1185">Reference proteome</keyword>
<name>A0A9Q9B7Q0_9PEZI</name>
<feature type="chain" id="PRO_5040359023" evidence="1">
    <location>
        <begin position="16"/>
        <end position="159"/>
    </location>
</feature>
<reference evidence="2" key="1">
    <citation type="submission" date="2022-06" db="EMBL/GenBank/DDBJ databases">
        <title>Complete genome sequences of two strains of the flax pathogen Septoria linicola.</title>
        <authorList>
            <person name="Lapalu N."/>
            <person name="Simon A."/>
            <person name="Demenou B."/>
            <person name="Paumier D."/>
            <person name="Guillot M.-P."/>
            <person name="Gout L."/>
            <person name="Valade R."/>
        </authorList>
    </citation>
    <scope>NUCLEOTIDE SEQUENCE</scope>
    <source>
        <strain evidence="2">SE15195</strain>
    </source>
</reference>
<keyword evidence="1" id="KW-0732">Signal</keyword>
<evidence type="ECO:0000313" key="3">
    <source>
        <dbReference type="Proteomes" id="UP001056384"/>
    </source>
</evidence>
<dbReference type="AlphaFoldDB" id="A0A9Q9B7Q0"/>